<reference evidence="2 3" key="1">
    <citation type="journal article" date="2023" name="Plants (Basel)">
        <title>Bridging the Gap: Combining Genomics and Transcriptomics Approaches to Understand Stylosanthes scabra, an Orphan Legume from the Brazilian Caatinga.</title>
        <authorList>
            <person name="Ferreira-Neto J.R.C."/>
            <person name="da Silva M.D."/>
            <person name="Binneck E."/>
            <person name="de Melo N.F."/>
            <person name="da Silva R.H."/>
            <person name="de Melo A.L.T.M."/>
            <person name="Pandolfi V."/>
            <person name="Bustamante F.O."/>
            <person name="Brasileiro-Vidal A.C."/>
            <person name="Benko-Iseppon A.M."/>
        </authorList>
    </citation>
    <scope>NUCLEOTIDE SEQUENCE [LARGE SCALE GENOMIC DNA]</scope>
    <source>
        <tissue evidence="2">Leaves</tissue>
    </source>
</reference>
<name>A0ABU6WL89_9FABA</name>
<evidence type="ECO:0000313" key="2">
    <source>
        <dbReference type="EMBL" id="MED6186600.1"/>
    </source>
</evidence>
<keyword evidence="1" id="KW-0472">Membrane</keyword>
<keyword evidence="3" id="KW-1185">Reference proteome</keyword>
<keyword evidence="1" id="KW-1133">Transmembrane helix</keyword>
<gene>
    <name evidence="2" type="ORF">PIB30_068298</name>
</gene>
<comment type="caution">
    <text evidence="2">The sequence shown here is derived from an EMBL/GenBank/DDBJ whole genome shotgun (WGS) entry which is preliminary data.</text>
</comment>
<dbReference type="Proteomes" id="UP001341840">
    <property type="component" value="Unassembled WGS sequence"/>
</dbReference>
<evidence type="ECO:0000256" key="1">
    <source>
        <dbReference type="SAM" id="Phobius"/>
    </source>
</evidence>
<organism evidence="2 3">
    <name type="scientific">Stylosanthes scabra</name>
    <dbReference type="NCBI Taxonomy" id="79078"/>
    <lineage>
        <taxon>Eukaryota</taxon>
        <taxon>Viridiplantae</taxon>
        <taxon>Streptophyta</taxon>
        <taxon>Embryophyta</taxon>
        <taxon>Tracheophyta</taxon>
        <taxon>Spermatophyta</taxon>
        <taxon>Magnoliopsida</taxon>
        <taxon>eudicotyledons</taxon>
        <taxon>Gunneridae</taxon>
        <taxon>Pentapetalae</taxon>
        <taxon>rosids</taxon>
        <taxon>fabids</taxon>
        <taxon>Fabales</taxon>
        <taxon>Fabaceae</taxon>
        <taxon>Papilionoideae</taxon>
        <taxon>50 kb inversion clade</taxon>
        <taxon>dalbergioids sensu lato</taxon>
        <taxon>Dalbergieae</taxon>
        <taxon>Pterocarpus clade</taxon>
        <taxon>Stylosanthes</taxon>
    </lineage>
</organism>
<feature type="transmembrane region" description="Helical" evidence="1">
    <location>
        <begin position="6"/>
        <end position="23"/>
    </location>
</feature>
<evidence type="ECO:0000313" key="3">
    <source>
        <dbReference type="Proteomes" id="UP001341840"/>
    </source>
</evidence>
<keyword evidence="1" id="KW-0812">Transmembrane</keyword>
<proteinExistence type="predicted"/>
<accession>A0ABU6WL89</accession>
<dbReference type="EMBL" id="JASCZI010181972">
    <property type="protein sequence ID" value="MED6186600.1"/>
    <property type="molecule type" value="Genomic_DNA"/>
</dbReference>
<protein>
    <submittedName>
        <fullName evidence="2">Uncharacterized protein</fullName>
    </submittedName>
</protein>
<sequence length="218" mass="24519">MAEHSFIITAILFYLFSVLISQLQPKLFSHYKKCTRYRQMLPADFGADVTGGFWGGLTGEFWMKNFSRKLYRRIFFPCPTKPHNHLAGAAANCWKSPSRLMSPHHPHSTKLQRRASLIRGVLIAEAPVLAVVQPPRLLRPQPSVDVVQGSHRPCHLQPPPPPPAFAGVGKIAAIKLHCTKEHVLFGDFVTDHYSSLLTNWGSHWSYTDFGCRVYTSAS</sequence>